<organism evidence="1 2">
    <name type="scientific">Sclerotinia sclerotiorum (strain ATCC 18683 / 1980 / Ss-1)</name>
    <name type="common">White mold</name>
    <name type="synonym">Whetzelinia sclerotiorum</name>
    <dbReference type="NCBI Taxonomy" id="665079"/>
    <lineage>
        <taxon>Eukaryota</taxon>
        <taxon>Fungi</taxon>
        <taxon>Dikarya</taxon>
        <taxon>Ascomycota</taxon>
        <taxon>Pezizomycotina</taxon>
        <taxon>Leotiomycetes</taxon>
        <taxon>Helotiales</taxon>
        <taxon>Sclerotiniaceae</taxon>
        <taxon>Sclerotinia</taxon>
    </lineage>
</organism>
<proteinExistence type="predicted"/>
<dbReference type="EMBL" id="CH476649">
    <property type="protein sequence ID" value="EDN99226.1"/>
    <property type="molecule type" value="Genomic_DNA"/>
</dbReference>
<dbReference type="GeneID" id="5481037"/>
<dbReference type="RefSeq" id="XP_001584989.1">
    <property type="nucleotide sequence ID" value="XM_001584939.1"/>
</dbReference>
<protein>
    <submittedName>
        <fullName evidence="1">Uncharacterized protein</fullName>
    </submittedName>
</protein>
<accession>A7F905</accession>
<dbReference type="Proteomes" id="UP000001312">
    <property type="component" value="Unassembled WGS sequence"/>
</dbReference>
<dbReference type="KEGG" id="ssl:SS1G_14086"/>
<sequence>MDQYTRQGPGSRVPFFIIHISLESRDGGASRVFRIGSLTCQIGILDQGIKESTNEMFLLCVENHRKLYTFDQLQKTLANVMECPLMDRRFFSWLWPYLPIF</sequence>
<gene>
    <name evidence="1" type="ORF">SS1G_14086</name>
</gene>
<dbReference type="InParanoid" id="A7F905"/>
<evidence type="ECO:0000313" key="2">
    <source>
        <dbReference type="Proteomes" id="UP000001312"/>
    </source>
</evidence>
<keyword evidence="2" id="KW-1185">Reference proteome</keyword>
<name>A7F905_SCLS1</name>
<reference evidence="2" key="1">
    <citation type="journal article" date="2011" name="PLoS Genet.">
        <title>Genomic analysis of the necrotrophic fungal pathogens Sclerotinia sclerotiorum and Botrytis cinerea.</title>
        <authorList>
            <person name="Amselem J."/>
            <person name="Cuomo C.A."/>
            <person name="van Kan J.A."/>
            <person name="Viaud M."/>
            <person name="Benito E.P."/>
            <person name="Couloux A."/>
            <person name="Coutinho P.M."/>
            <person name="de Vries R.P."/>
            <person name="Dyer P.S."/>
            <person name="Fillinger S."/>
            <person name="Fournier E."/>
            <person name="Gout L."/>
            <person name="Hahn M."/>
            <person name="Kohn L."/>
            <person name="Lapalu N."/>
            <person name="Plummer K.M."/>
            <person name="Pradier J.M."/>
            <person name="Quevillon E."/>
            <person name="Sharon A."/>
            <person name="Simon A."/>
            <person name="ten Have A."/>
            <person name="Tudzynski B."/>
            <person name="Tudzynski P."/>
            <person name="Wincker P."/>
            <person name="Andrew M."/>
            <person name="Anthouard V."/>
            <person name="Beever R.E."/>
            <person name="Beffa R."/>
            <person name="Benoit I."/>
            <person name="Bouzid O."/>
            <person name="Brault B."/>
            <person name="Chen Z."/>
            <person name="Choquer M."/>
            <person name="Collemare J."/>
            <person name="Cotton P."/>
            <person name="Danchin E.G."/>
            <person name="Da Silva C."/>
            <person name="Gautier A."/>
            <person name="Giraud C."/>
            <person name="Giraud T."/>
            <person name="Gonzalez C."/>
            <person name="Grossetete S."/>
            <person name="Guldener U."/>
            <person name="Henrissat B."/>
            <person name="Howlett B.J."/>
            <person name="Kodira C."/>
            <person name="Kretschmer M."/>
            <person name="Lappartient A."/>
            <person name="Leroch M."/>
            <person name="Levis C."/>
            <person name="Mauceli E."/>
            <person name="Neuveglise C."/>
            <person name="Oeser B."/>
            <person name="Pearson M."/>
            <person name="Poulain J."/>
            <person name="Poussereau N."/>
            <person name="Quesneville H."/>
            <person name="Rascle C."/>
            <person name="Schumacher J."/>
            <person name="Segurens B."/>
            <person name="Sexton A."/>
            <person name="Silva E."/>
            <person name="Sirven C."/>
            <person name="Soanes D.M."/>
            <person name="Talbot N.J."/>
            <person name="Templeton M."/>
            <person name="Yandava C."/>
            <person name="Yarden O."/>
            <person name="Zeng Q."/>
            <person name="Rollins J.A."/>
            <person name="Lebrun M.H."/>
            <person name="Dickman M."/>
        </authorList>
    </citation>
    <scope>NUCLEOTIDE SEQUENCE [LARGE SCALE GENOMIC DNA]</scope>
    <source>
        <strain evidence="2">ATCC 18683 / 1980 / Ss-1</strain>
    </source>
</reference>
<dbReference type="AlphaFoldDB" id="A7F905"/>
<evidence type="ECO:0000313" key="1">
    <source>
        <dbReference type="EMBL" id="EDN99226.1"/>
    </source>
</evidence>
<dbReference type="HOGENOM" id="CLU_2293396_0_0_1"/>